<evidence type="ECO:0000256" key="1">
    <source>
        <dbReference type="SAM" id="MobiDB-lite"/>
    </source>
</evidence>
<sequence length="162" mass="17477">MGKLLFLLFVLMPIVEIAVLIEVGEQIGGWSTIGLVILTAAVGAALVRQQGVTTLMQARQKMAAGLSPGQEMLEGLMLAIAGVLLLTPGFVTDALGLLLVMPISRPFIARWLMKRMVVASPSVQASGYYYQSRSSGDGQGDVFEGEFEVRRDDKGKDPRLPR</sequence>
<accession>A0A917YU39</accession>
<keyword evidence="2" id="KW-0812">Transmembrane</keyword>
<feature type="compositionally biased region" description="Basic and acidic residues" evidence="1">
    <location>
        <begin position="147"/>
        <end position="162"/>
    </location>
</feature>
<name>A0A917YU39_9ALTE</name>
<keyword evidence="2" id="KW-1133">Transmembrane helix</keyword>
<gene>
    <name evidence="3" type="primary">fsxA</name>
    <name evidence="3" type="ORF">GCM10010982_10090</name>
</gene>
<keyword evidence="4" id="KW-1185">Reference proteome</keyword>
<feature type="region of interest" description="Disordered" evidence="1">
    <location>
        <begin position="132"/>
        <end position="162"/>
    </location>
</feature>
<dbReference type="PANTHER" id="PTHR35335:SF1">
    <property type="entry name" value="UPF0716 PROTEIN FXSA"/>
    <property type="match status" value="1"/>
</dbReference>
<reference evidence="3" key="2">
    <citation type="submission" date="2020-09" db="EMBL/GenBank/DDBJ databases">
        <authorList>
            <person name="Sun Q."/>
            <person name="Zhou Y."/>
        </authorList>
    </citation>
    <scope>NUCLEOTIDE SEQUENCE</scope>
    <source>
        <strain evidence="3">CGMCC 1.7086</strain>
    </source>
</reference>
<dbReference type="AlphaFoldDB" id="A0A917YU39"/>
<dbReference type="NCBIfam" id="NF008528">
    <property type="entry name" value="PRK11463.1-2"/>
    <property type="match status" value="1"/>
</dbReference>
<organism evidence="3 4">
    <name type="scientific">Bowmanella pacifica</name>
    <dbReference type="NCBI Taxonomy" id="502051"/>
    <lineage>
        <taxon>Bacteria</taxon>
        <taxon>Pseudomonadati</taxon>
        <taxon>Pseudomonadota</taxon>
        <taxon>Gammaproteobacteria</taxon>
        <taxon>Alteromonadales</taxon>
        <taxon>Alteromonadaceae</taxon>
        <taxon>Bowmanella</taxon>
    </lineage>
</organism>
<evidence type="ECO:0000313" key="4">
    <source>
        <dbReference type="Proteomes" id="UP000606935"/>
    </source>
</evidence>
<dbReference type="GO" id="GO:0016020">
    <property type="term" value="C:membrane"/>
    <property type="evidence" value="ECO:0007669"/>
    <property type="project" value="InterPro"/>
</dbReference>
<proteinExistence type="predicted"/>
<feature type="transmembrane region" description="Helical" evidence="2">
    <location>
        <begin position="27"/>
        <end position="47"/>
    </location>
</feature>
<dbReference type="Pfam" id="PF04186">
    <property type="entry name" value="FxsA"/>
    <property type="match status" value="1"/>
</dbReference>
<evidence type="ECO:0000313" key="3">
    <source>
        <dbReference type="EMBL" id="GGO66278.1"/>
    </source>
</evidence>
<dbReference type="InterPro" id="IPR007313">
    <property type="entry name" value="FxsA"/>
</dbReference>
<dbReference type="PANTHER" id="PTHR35335">
    <property type="entry name" value="UPF0716 PROTEIN FXSA"/>
    <property type="match status" value="1"/>
</dbReference>
<reference evidence="3" key="1">
    <citation type="journal article" date="2014" name="Int. J. Syst. Evol. Microbiol.">
        <title>Complete genome sequence of Corynebacterium casei LMG S-19264T (=DSM 44701T), isolated from a smear-ripened cheese.</title>
        <authorList>
            <consortium name="US DOE Joint Genome Institute (JGI-PGF)"/>
            <person name="Walter F."/>
            <person name="Albersmeier A."/>
            <person name="Kalinowski J."/>
            <person name="Ruckert C."/>
        </authorList>
    </citation>
    <scope>NUCLEOTIDE SEQUENCE</scope>
    <source>
        <strain evidence="3">CGMCC 1.7086</strain>
    </source>
</reference>
<comment type="caution">
    <text evidence="3">The sequence shown here is derived from an EMBL/GenBank/DDBJ whole genome shotgun (WGS) entry which is preliminary data.</text>
</comment>
<evidence type="ECO:0000256" key="2">
    <source>
        <dbReference type="SAM" id="Phobius"/>
    </source>
</evidence>
<protein>
    <submittedName>
        <fullName evidence="3">Membrane protein</fullName>
    </submittedName>
</protein>
<dbReference type="Proteomes" id="UP000606935">
    <property type="component" value="Unassembled WGS sequence"/>
</dbReference>
<dbReference type="EMBL" id="BMLS01000001">
    <property type="protein sequence ID" value="GGO66278.1"/>
    <property type="molecule type" value="Genomic_DNA"/>
</dbReference>
<keyword evidence="2" id="KW-0472">Membrane</keyword>